<dbReference type="AlphaFoldDB" id="A0AAV2F6V3"/>
<evidence type="ECO:0000313" key="4">
    <source>
        <dbReference type="Proteomes" id="UP001497516"/>
    </source>
</evidence>
<evidence type="ECO:0000313" key="3">
    <source>
        <dbReference type="EMBL" id="CAL1393961.1"/>
    </source>
</evidence>
<evidence type="ECO:0000256" key="1">
    <source>
        <dbReference type="SAM" id="MobiDB-lite"/>
    </source>
</evidence>
<proteinExistence type="predicted"/>
<gene>
    <name evidence="3" type="ORF">LTRI10_LOCUS34493</name>
</gene>
<accession>A0AAV2F6V3</accession>
<feature type="transmembrane region" description="Helical" evidence="2">
    <location>
        <begin position="74"/>
        <end position="90"/>
    </location>
</feature>
<sequence length="148" mass="16346">MTAAPVRHLSTLLPTHQPPSLPNVVTEPPKHQPPLLPHQPTQNATMLSSSLGIEERGWLKYFFSLPAPFHLHKLFYLVILLCYGELLGGIPTQPPFTLAAVVLWKGIPPLLSLPSLLPILLPLLSPLIRSTTLTRRNAILLHPQSFLA</sequence>
<protein>
    <submittedName>
        <fullName evidence="3">Uncharacterized protein</fullName>
    </submittedName>
</protein>
<reference evidence="3 4" key="1">
    <citation type="submission" date="2024-04" db="EMBL/GenBank/DDBJ databases">
        <authorList>
            <person name="Fracassetti M."/>
        </authorList>
    </citation>
    <scope>NUCLEOTIDE SEQUENCE [LARGE SCALE GENOMIC DNA]</scope>
</reference>
<keyword evidence="4" id="KW-1185">Reference proteome</keyword>
<feature type="transmembrane region" description="Helical" evidence="2">
    <location>
        <begin position="110"/>
        <end position="128"/>
    </location>
</feature>
<name>A0AAV2F6V3_9ROSI</name>
<keyword evidence="2" id="KW-0472">Membrane</keyword>
<evidence type="ECO:0000256" key="2">
    <source>
        <dbReference type="SAM" id="Phobius"/>
    </source>
</evidence>
<dbReference type="Proteomes" id="UP001497516">
    <property type="component" value="Chromosome 6"/>
</dbReference>
<dbReference type="EMBL" id="OZ034819">
    <property type="protein sequence ID" value="CAL1393961.1"/>
    <property type="molecule type" value="Genomic_DNA"/>
</dbReference>
<keyword evidence="2" id="KW-1133">Transmembrane helix</keyword>
<organism evidence="3 4">
    <name type="scientific">Linum trigynum</name>
    <dbReference type="NCBI Taxonomy" id="586398"/>
    <lineage>
        <taxon>Eukaryota</taxon>
        <taxon>Viridiplantae</taxon>
        <taxon>Streptophyta</taxon>
        <taxon>Embryophyta</taxon>
        <taxon>Tracheophyta</taxon>
        <taxon>Spermatophyta</taxon>
        <taxon>Magnoliopsida</taxon>
        <taxon>eudicotyledons</taxon>
        <taxon>Gunneridae</taxon>
        <taxon>Pentapetalae</taxon>
        <taxon>rosids</taxon>
        <taxon>fabids</taxon>
        <taxon>Malpighiales</taxon>
        <taxon>Linaceae</taxon>
        <taxon>Linum</taxon>
    </lineage>
</organism>
<keyword evidence="2" id="KW-0812">Transmembrane</keyword>
<feature type="region of interest" description="Disordered" evidence="1">
    <location>
        <begin position="1"/>
        <end position="38"/>
    </location>
</feature>